<dbReference type="CDD" id="cd04301">
    <property type="entry name" value="NAT_SF"/>
    <property type="match status" value="1"/>
</dbReference>
<accession>A0A1S0UAD0</accession>
<dbReference type="KEGG" id="loa:LOAG_00801"/>
<evidence type="ECO:0000313" key="2">
    <source>
        <dbReference type="EMBL" id="EFO27687.2"/>
    </source>
</evidence>
<dbReference type="InterPro" id="IPR000182">
    <property type="entry name" value="GNAT_dom"/>
</dbReference>
<name>A0A1S0UAD0_LOALO</name>
<feature type="domain" description="N-acetyltransferase" evidence="1">
    <location>
        <begin position="81"/>
        <end position="217"/>
    </location>
</feature>
<organism evidence="2">
    <name type="scientific">Loa loa</name>
    <name type="common">Eye worm</name>
    <name type="synonym">Filaria loa</name>
    <dbReference type="NCBI Taxonomy" id="7209"/>
    <lineage>
        <taxon>Eukaryota</taxon>
        <taxon>Metazoa</taxon>
        <taxon>Ecdysozoa</taxon>
        <taxon>Nematoda</taxon>
        <taxon>Chromadorea</taxon>
        <taxon>Rhabditida</taxon>
        <taxon>Spirurina</taxon>
        <taxon>Spiruromorpha</taxon>
        <taxon>Filarioidea</taxon>
        <taxon>Onchocercidae</taxon>
        <taxon>Loa</taxon>
    </lineage>
</organism>
<dbReference type="Gene3D" id="3.40.630.90">
    <property type="match status" value="1"/>
</dbReference>
<reference evidence="2" key="1">
    <citation type="submission" date="2012-04" db="EMBL/GenBank/DDBJ databases">
        <title>The Genome Sequence of Loa loa.</title>
        <authorList>
            <consortium name="The Broad Institute Genome Sequencing Platform"/>
            <consortium name="Broad Institute Genome Sequencing Center for Infectious Disease"/>
            <person name="Nutman T.B."/>
            <person name="Fink D.L."/>
            <person name="Russ C."/>
            <person name="Young S."/>
            <person name="Zeng Q."/>
            <person name="Gargeya S."/>
            <person name="Alvarado L."/>
            <person name="Berlin A."/>
            <person name="Chapman S.B."/>
            <person name="Chen Z."/>
            <person name="Freedman E."/>
            <person name="Gellesch M."/>
            <person name="Goldberg J."/>
            <person name="Griggs A."/>
            <person name="Gujja S."/>
            <person name="Heilman E.R."/>
            <person name="Heiman D."/>
            <person name="Howarth C."/>
            <person name="Mehta T."/>
            <person name="Neiman D."/>
            <person name="Pearson M."/>
            <person name="Roberts A."/>
            <person name="Saif S."/>
            <person name="Shea T."/>
            <person name="Shenoy N."/>
            <person name="Sisk P."/>
            <person name="Stolte C."/>
            <person name="Sykes S."/>
            <person name="White J."/>
            <person name="Yandava C."/>
            <person name="Haas B."/>
            <person name="Henn M.R."/>
            <person name="Nusbaum C."/>
            <person name="Birren B."/>
        </authorList>
    </citation>
    <scope>NUCLEOTIDE SEQUENCE [LARGE SCALE GENOMIC DNA]</scope>
</reference>
<sequence length="382" mass="43840">MKSVIENGSMVVFSNKKIHFFEYQFSSLKDIDAYEWTGCCAKDTNVHIFEIIEMISDEEKQELRKESMQNDDYQEITAPGIIYTRGGKEDFVSFINASNETNGWTGKYRDYDCYRKMLGPAKLHDVAARTKIGDYVGSCICLEFDTYAFVSLYYIHPEYRKRGIGTELFKRVINDDLRKKNIGLHSVQHMSAVYSQQLGFNKWASWTLDIIEVKNVDKQKIIVDNIHLTVKDGKEVSLQRIIDYDAKVAKCRREDFVMHWAVDRIDAICKVLVNSKGEILGYGCGRLLSVVGYPGFGPVYSDSDDGFKLLFYALCSCFDNELKEQNSINLHVPTIKSNTVKQILHDAANFKLKEQLTPQFTQEIPGHDIDKIYCVTDATMFI</sequence>
<dbReference type="Gene3D" id="3.40.630.30">
    <property type="match status" value="1"/>
</dbReference>
<proteinExistence type="predicted"/>
<gene>
    <name evidence="2" type="ORF">LOAG_00801</name>
</gene>
<dbReference type="GO" id="GO:0016747">
    <property type="term" value="F:acyltransferase activity, transferring groups other than amino-acyl groups"/>
    <property type="evidence" value="ECO:0007669"/>
    <property type="project" value="InterPro"/>
</dbReference>
<dbReference type="EMBL" id="JH712117">
    <property type="protein sequence ID" value="EFO27687.2"/>
    <property type="molecule type" value="Genomic_DNA"/>
</dbReference>
<dbReference type="InterPro" id="IPR016181">
    <property type="entry name" value="Acyl_CoA_acyltransferase"/>
</dbReference>
<dbReference type="GeneID" id="9938169"/>
<dbReference type="RefSeq" id="XP_020304001.1">
    <property type="nucleotide sequence ID" value="XM_020445552.1"/>
</dbReference>
<dbReference type="InterPro" id="IPR052729">
    <property type="entry name" value="Acyl/Acetyltrans_Enzymes"/>
</dbReference>
<evidence type="ECO:0000259" key="1">
    <source>
        <dbReference type="PROSITE" id="PS51186"/>
    </source>
</evidence>
<dbReference type="AlphaFoldDB" id="A0A1S0UAD0"/>
<dbReference type="SUPFAM" id="SSF55729">
    <property type="entry name" value="Acyl-CoA N-acyltransferases (Nat)"/>
    <property type="match status" value="1"/>
</dbReference>
<protein>
    <recommendedName>
        <fullName evidence="1">N-acetyltransferase domain-containing protein</fullName>
    </recommendedName>
</protein>
<dbReference type="PANTHER" id="PTHR47237">
    <property type="entry name" value="SLL0310 PROTEIN"/>
    <property type="match status" value="1"/>
</dbReference>
<dbReference type="FunCoup" id="A0A1S0UAD0">
    <property type="interactions" value="3"/>
</dbReference>
<dbReference type="CTD" id="9938169"/>
<dbReference type="OrthoDB" id="6418983at2759"/>
<dbReference type="PROSITE" id="PS51186">
    <property type="entry name" value="GNAT"/>
    <property type="match status" value="1"/>
</dbReference>
<dbReference type="InParanoid" id="A0A1S0UAD0"/>
<dbReference type="OMA" id="YVRPEWR"/>
<dbReference type="Pfam" id="PF00583">
    <property type="entry name" value="Acetyltransf_1"/>
    <property type="match status" value="1"/>
</dbReference>
<dbReference type="PANTHER" id="PTHR47237:SF1">
    <property type="entry name" value="SLL0310 PROTEIN"/>
    <property type="match status" value="1"/>
</dbReference>